<dbReference type="RefSeq" id="WP_094942126.1">
    <property type="nucleotide sequence ID" value="NZ_NOKQ01000189.1"/>
</dbReference>
<dbReference type="PROSITE" id="PS50005">
    <property type="entry name" value="TPR"/>
    <property type="match status" value="1"/>
</dbReference>
<dbReference type="SUPFAM" id="SSF48452">
    <property type="entry name" value="TPR-like"/>
    <property type="match status" value="1"/>
</dbReference>
<dbReference type="InterPro" id="IPR011990">
    <property type="entry name" value="TPR-like_helical_dom_sf"/>
</dbReference>
<evidence type="ECO:0000313" key="4">
    <source>
        <dbReference type="Proteomes" id="UP000217065"/>
    </source>
</evidence>
<dbReference type="InterPro" id="IPR041656">
    <property type="entry name" value="TPR_5"/>
</dbReference>
<dbReference type="InterPro" id="IPR019734">
    <property type="entry name" value="TPR_rpt"/>
</dbReference>
<reference evidence="3 4" key="1">
    <citation type="submission" date="2017-07" db="EMBL/GenBank/DDBJ databases">
        <title>Tetzosporium hominis gen.nov. sp.nov.</title>
        <authorList>
            <person name="Tetz G."/>
            <person name="Tetz V."/>
        </authorList>
    </citation>
    <scope>NUCLEOTIDE SEQUENCE [LARGE SCALE GENOMIC DNA]</scope>
    <source>
        <strain evidence="3 4">VT-49</strain>
    </source>
</reference>
<evidence type="ECO:0000259" key="2">
    <source>
        <dbReference type="Pfam" id="PF12688"/>
    </source>
</evidence>
<feature type="domain" description="Tetratrico peptide repeat group 5" evidence="2">
    <location>
        <begin position="39"/>
        <end position="158"/>
    </location>
</feature>
<organism evidence="3 4">
    <name type="scientific">Tetzosporium hominis</name>
    <dbReference type="NCBI Taxonomy" id="2020506"/>
    <lineage>
        <taxon>Bacteria</taxon>
        <taxon>Bacillati</taxon>
        <taxon>Bacillota</taxon>
        <taxon>Bacilli</taxon>
        <taxon>Bacillales</taxon>
        <taxon>Caryophanaceae</taxon>
        <taxon>Tetzosporium</taxon>
    </lineage>
</organism>
<keyword evidence="1" id="KW-0802">TPR repeat</keyword>
<dbReference type="Gene3D" id="1.25.40.10">
    <property type="entry name" value="Tetratricopeptide repeat domain"/>
    <property type="match status" value="1"/>
</dbReference>
<evidence type="ECO:0000313" key="3">
    <source>
        <dbReference type="EMBL" id="OZS78628.1"/>
    </source>
</evidence>
<proteinExistence type="predicted"/>
<dbReference type="EMBL" id="NOKQ01000189">
    <property type="protein sequence ID" value="OZS78628.1"/>
    <property type="molecule type" value="Genomic_DNA"/>
</dbReference>
<name>A0A264W4V7_9BACL</name>
<feature type="repeat" description="TPR" evidence="1">
    <location>
        <begin position="74"/>
        <end position="107"/>
    </location>
</feature>
<gene>
    <name evidence="3" type="ORF">CF394_04910</name>
</gene>
<comment type="caution">
    <text evidence="3">The sequence shown here is derived from an EMBL/GenBank/DDBJ whole genome shotgun (WGS) entry which is preliminary data.</text>
</comment>
<protein>
    <recommendedName>
        <fullName evidence="2">Tetratrico peptide repeat group 5 domain-containing protein</fullName>
    </recommendedName>
</protein>
<accession>A0A264W4V7</accession>
<evidence type="ECO:0000256" key="1">
    <source>
        <dbReference type="PROSITE-ProRule" id="PRU00339"/>
    </source>
</evidence>
<sequence>MTKNELLEKALQLRSDKKLEESNSLMKSLVEQFPEDVNIQYQCAWSYDVLGEETKAVPHYEAALNGNLEPDDLKSAYLGLGSTYRALGDYQNSKRVFEEGMKRFPNHQALKTFYALTLYNLGEAHDAVQLLLKALVATTADSEILSYEKALAFYADHLDETWN</sequence>
<dbReference type="AlphaFoldDB" id="A0A264W4V7"/>
<dbReference type="OrthoDB" id="193829at2"/>
<dbReference type="Pfam" id="PF12688">
    <property type="entry name" value="TPR_5"/>
    <property type="match status" value="1"/>
</dbReference>
<dbReference type="Proteomes" id="UP000217065">
    <property type="component" value="Unassembled WGS sequence"/>
</dbReference>
<keyword evidence="4" id="KW-1185">Reference proteome</keyword>